<evidence type="ECO:0000256" key="1">
    <source>
        <dbReference type="PIRSR" id="PIRSR602401-1"/>
    </source>
</evidence>
<evidence type="ECO:0000313" key="3">
    <source>
        <dbReference type="EMBL" id="KAG4423660.1"/>
    </source>
</evidence>
<name>A0A8H7WF27_9HELO</name>
<accession>A0A8H7WF27</accession>
<dbReference type="InterPro" id="IPR036396">
    <property type="entry name" value="Cyt_P450_sf"/>
</dbReference>
<proteinExistence type="predicted"/>
<protein>
    <recommendedName>
        <fullName evidence="5">Cytochrome P450</fullName>
    </recommendedName>
</protein>
<reference evidence="3" key="1">
    <citation type="submission" date="2021-02" db="EMBL/GenBank/DDBJ databases">
        <title>Genome sequence Cadophora malorum strain M34.</title>
        <authorList>
            <person name="Stefanovic E."/>
            <person name="Vu D."/>
            <person name="Scully C."/>
            <person name="Dijksterhuis J."/>
            <person name="Roader J."/>
            <person name="Houbraken J."/>
        </authorList>
    </citation>
    <scope>NUCLEOTIDE SEQUENCE</scope>
    <source>
        <strain evidence="3">M34</strain>
    </source>
</reference>
<dbReference type="GO" id="GO:0004497">
    <property type="term" value="F:monooxygenase activity"/>
    <property type="evidence" value="ECO:0007669"/>
    <property type="project" value="InterPro"/>
</dbReference>
<dbReference type="PRINTS" id="PR00463">
    <property type="entry name" value="EP450I"/>
</dbReference>
<keyword evidence="2" id="KW-0812">Transmembrane</keyword>
<dbReference type="PANTHER" id="PTHR24305">
    <property type="entry name" value="CYTOCHROME P450"/>
    <property type="match status" value="1"/>
</dbReference>
<dbReference type="InterPro" id="IPR050121">
    <property type="entry name" value="Cytochrome_P450_monoxygenase"/>
</dbReference>
<organism evidence="3 4">
    <name type="scientific">Cadophora malorum</name>
    <dbReference type="NCBI Taxonomy" id="108018"/>
    <lineage>
        <taxon>Eukaryota</taxon>
        <taxon>Fungi</taxon>
        <taxon>Dikarya</taxon>
        <taxon>Ascomycota</taxon>
        <taxon>Pezizomycotina</taxon>
        <taxon>Leotiomycetes</taxon>
        <taxon>Helotiales</taxon>
        <taxon>Ploettnerulaceae</taxon>
        <taxon>Cadophora</taxon>
    </lineage>
</organism>
<keyword evidence="2" id="KW-1133">Transmembrane helix</keyword>
<comment type="caution">
    <text evidence="3">The sequence shown here is derived from an EMBL/GenBank/DDBJ whole genome shotgun (WGS) entry which is preliminary data.</text>
</comment>
<dbReference type="PRINTS" id="PR00385">
    <property type="entry name" value="P450"/>
</dbReference>
<keyword evidence="4" id="KW-1185">Reference proteome</keyword>
<feature type="transmembrane region" description="Helical" evidence="2">
    <location>
        <begin position="7"/>
        <end position="29"/>
    </location>
</feature>
<comment type="cofactor">
    <cofactor evidence="1">
        <name>heme</name>
        <dbReference type="ChEBI" id="CHEBI:30413"/>
    </cofactor>
</comment>
<dbReference type="CDD" id="cd11070">
    <property type="entry name" value="CYP56-like"/>
    <property type="match status" value="1"/>
</dbReference>
<dbReference type="GO" id="GO:0016705">
    <property type="term" value="F:oxidoreductase activity, acting on paired donors, with incorporation or reduction of molecular oxygen"/>
    <property type="evidence" value="ECO:0007669"/>
    <property type="project" value="InterPro"/>
</dbReference>
<keyword evidence="2" id="KW-0472">Membrane</keyword>
<dbReference type="Proteomes" id="UP000664132">
    <property type="component" value="Unassembled WGS sequence"/>
</dbReference>
<dbReference type="AlphaFoldDB" id="A0A8H7WF27"/>
<dbReference type="PANTHER" id="PTHR24305:SF223">
    <property type="entry name" value="CYTOCHROME P450-DIT2"/>
    <property type="match status" value="1"/>
</dbReference>
<evidence type="ECO:0000256" key="2">
    <source>
        <dbReference type="SAM" id="Phobius"/>
    </source>
</evidence>
<dbReference type="Pfam" id="PF00067">
    <property type="entry name" value="p450"/>
    <property type="match status" value="1"/>
</dbReference>
<dbReference type="EMBL" id="JAFJYH010000031">
    <property type="protein sequence ID" value="KAG4423660.1"/>
    <property type="molecule type" value="Genomic_DNA"/>
</dbReference>
<dbReference type="InterPro" id="IPR001128">
    <property type="entry name" value="Cyt_P450"/>
</dbReference>
<keyword evidence="1" id="KW-0479">Metal-binding</keyword>
<keyword evidence="1" id="KW-0349">Heme</keyword>
<evidence type="ECO:0008006" key="5">
    <source>
        <dbReference type="Google" id="ProtNLM"/>
    </source>
</evidence>
<gene>
    <name evidence="3" type="ORF">IFR04_003205</name>
</gene>
<dbReference type="GO" id="GO:0005506">
    <property type="term" value="F:iron ion binding"/>
    <property type="evidence" value="ECO:0007669"/>
    <property type="project" value="InterPro"/>
</dbReference>
<evidence type="ECO:0000313" key="4">
    <source>
        <dbReference type="Proteomes" id="UP000664132"/>
    </source>
</evidence>
<keyword evidence="1" id="KW-0408">Iron</keyword>
<dbReference type="SUPFAM" id="SSF48264">
    <property type="entry name" value="Cytochrome P450"/>
    <property type="match status" value="1"/>
</dbReference>
<dbReference type="GO" id="GO:0020037">
    <property type="term" value="F:heme binding"/>
    <property type="evidence" value="ECO:0007669"/>
    <property type="project" value="InterPro"/>
</dbReference>
<sequence length="605" mass="68273">MLHYASLLLYGLPTLFILSKFVGYLTWYITTFNAAHRFAATSTVPSVTIYSHCGSVIFWLASTWTAPIIEALPFGWGHWVKYVRKDASWHYKGKLHREELKSDVYWTVGPGGQALYVSDADVISQIVHRWKDFSKKVVHYRTLAVFGPNVLTVEGSDWQRHRKITGPPFNERNSGLVFDKSVAQGRDMLASFTQDVEGRQASPVVEDLMHWAMTVALHVISSAAFSLHMPWPIKSIESPVRPWKTPKDDLAANRSKDTLKHGMTFQQCVDTVMKNLPYIIFFPDWLLRKSPFEAMRNMHVSAAEFKSHMQEFIDDNQETFDSTNEDSGKNDLLSNIVKASAAEKRNTLSDEEMIGNIFIFIVAGHETSANTLQTCLILLAVYPDVQKAVQEEIDSIWASKIPGEELTYKDDYPKMRLISALVLEGLRLFPPVVGIPKEVPKENLAGQTLTYHNNPLFIPPDTDITIDVVSTQRNPLYWGDDSQKFRPSRWLMPTGYVAPPNTTNESPGQADIFCPPKGAFIAFSAGFRGCLGRKFAQVELCTLLAVLLQDYSIELVSEKGSSFEEAKKQALDAMDDRRTEIAMRMQKAVKVRFVKRGSESFPARG</sequence>
<feature type="binding site" description="axial binding residue" evidence="1">
    <location>
        <position position="530"/>
    </location>
    <ligand>
        <name>heme</name>
        <dbReference type="ChEBI" id="CHEBI:30413"/>
    </ligand>
    <ligandPart>
        <name>Fe</name>
        <dbReference type="ChEBI" id="CHEBI:18248"/>
    </ligandPart>
</feature>
<dbReference type="OrthoDB" id="1470350at2759"/>
<dbReference type="Gene3D" id="1.10.630.10">
    <property type="entry name" value="Cytochrome P450"/>
    <property type="match status" value="1"/>
</dbReference>
<dbReference type="InterPro" id="IPR002401">
    <property type="entry name" value="Cyt_P450_E_grp-I"/>
</dbReference>